<evidence type="ECO:0000256" key="3">
    <source>
        <dbReference type="ARBA" id="ARBA00022679"/>
    </source>
</evidence>
<evidence type="ECO:0000256" key="5">
    <source>
        <dbReference type="ARBA" id="ARBA00022777"/>
    </source>
</evidence>
<dbReference type="InterPro" id="IPR000719">
    <property type="entry name" value="Prot_kinase_dom"/>
</dbReference>
<evidence type="ECO:0000256" key="2">
    <source>
        <dbReference type="ARBA" id="ARBA00012513"/>
    </source>
</evidence>
<evidence type="ECO:0000256" key="4">
    <source>
        <dbReference type="ARBA" id="ARBA00022741"/>
    </source>
</evidence>
<keyword evidence="5 10" id="KW-0418">Kinase</keyword>
<feature type="binding site" evidence="7">
    <location>
        <position position="47"/>
    </location>
    <ligand>
        <name>ATP</name>
        <dbReference type="ChEBI" id="CHEBI:30616"/>
    </ligand>
</feature>
<dbReference type="PROSITE" id="PS50011">
    <property type="entry name" value="PROTEIN_KINASE_DOM"/>
    <property type="match status" value="1"/>
</dbReference>
<dbReference type="Gene3D" id="3.30.200.20">
    <property type="entry name" value="Phosphorylase Kinase, domain 1"/>
    <property type="match status" value="1"/>
</dbReference>
<proteinExistence type="inferred from homology"/>
<dbReference type="GO" id="GO:0005524">
    <property type="term" value="F:ATP binding"/>
    <property type="evidence" value="ECO:0007669"/>
    <property type="project" value="UniProtKB-UniRule"/>
</dbReference>
<keyword evidence="3" id="KW-0808">Transferase</keyword>
<evidence type="ECO:0000259" key="9">
    <source>
        <dbReference type="PROSITE" id="PS50011"/>
    </source>
</evidence>
<dbReference type="PROSITE" id="PS00107">
    <property type="entry name" value="PROTEIN_KINASE_ATP"/>
    <property type="match status" value="1"/>
</dbReference>
<dbReference type="InterPro" id="IPR008271">
    <property type="entry name" value="Ser/Thr_kinase_AS"/>
</dbReference>
<dbReference type="Pfam" id="PF00069">
    <property type="entry name" value="Pkinase"/>
    <property type="match status" value="1"/>
</dbReference>
<keyword evidence="10" id="KW-0723">Serine/threonine-protein kinase</keyword>
<dbReference type="RefSeq" id="WP_090055942.1">
    <property type="nucleotide sequence ID" value="NZ_FNCC01000015.1"/>
</dbReference>
<organism evidence="10 11">
    <name type="scientific">Lentzea fradiae</name>
    <dbReference type="NCBI Taxonomy" id="200378"/>
    <lineage>
        <taxon>Bacteria</taxon>
        <taxon>Bacillati</taxon>
        <taxon>Actinomycetota</taxon>
        <taxon>Actinomycetes</taxon>
        <taxon>Pseudonocardiales</taxon>
        <taxon>Pseudonocardiaceae</taxon>
        <taxon>Lentzea</taxon>
    </lineage>
</organism>
<gene>
    <name evidence="10" type="ORF">SAMN05216553_115160</name>
</gene>
<dbReference type="AlphaFoldDB" id="A0A1G7ZGC4"/>
<evidence type="ECO:0000313" key="11">
    <source>
        <dbReference type="Proteomes" id="UP000199623"/>
    </source>
</evidence>
<keyword evidence="4 7" id="KW-0547">Nucleotide-binding</keyword>
<reference evidence="11" key="1">
    <citation type="submission" date="2016-10" db="EMBL/GenBank/DDBJ databases">
        <authorList>
            <person name="Varghese N."/>
            <person name="Submissions S."/>
        </authorList>
    </citation>
    <scope>NUCLEOTIDE SEQUENCE [LARGE SCALE GENOMIC DNA]</scope>
    <source>
        <strain evidence="11">CGMCC 4.3506</strain>
    </source>
</reference>
<dbReference type="InterPro" id="IPR017441">
    <property type="entry name" value="Protein_kinase_ATP_BS"/>
</dbReference>
<dbReference type="PANTHER" id="PTHR43671:SF13">
    <property type="entry name" value="SERINE_THREONINE-PROTEIN KINASE NEK2"/>
    <property type="match status" value="1"/>
</dbReference>
<keyword evidence="11" id="KW-1185">Reference proteome</keyword>
<accession>A0A1G7ZGC4</accession>
<dbReference type="Proteomes" id="UP000199623">
    <property type="component" value="Unassembled WGS sequence"/>
</dbReference>
<evidence type="ECO:0000256" key="8">
    <source>
        <dbReference type="SAM" id="MobiDB-lite"/>
    </source>
</evidence>
<keyword evidence="6 7" id="KW-0067">ATP-binding</keyword>
<feature type="compositionally biased region" description="Low complexity" evidence="8">
    <location>
        <begin position="377"/>
        <end position="405"/>
    </location>
</feature>
<dbReference type="OrthoDB" id="9762169at2"/>
<evidence type="ECO:0000256" key="1">
    <source>
        <dbReference type="ARBA" id="ARBA00010886"/>
    </source>
</evidence>
<name>A0A1G7ZGC4_9PSEU</name>
<feature type="compositionally biased region" description="Low complexity" evidence="8">
    <location>
        <begin position="340"/>
        <end position="354"/>
    </location>
</feature>
<dbReference type="PROSITE" id="PS00108">
    <property type="entry name" value="PROTEIN_KINASE_ST"/>
    <property type="match status" value="1"/>
</dbReference>
<evidence type="ECO:0000256" key="6">
    <source>
        <dbReference type="ARBA" id="ARBA00022840"/>
    </source>
</evidence>
<feature type="domain" description="Protein kinase" evidence="9">
    <location>
        <begin position="18"/>
        <end position="269"/>
    </location>
</feature>
<dbReference type="InterPro" id="IPR011009">
    <property type="entry name" value="Kinase-like_dom_sf"/>
</dbReference>
<dbReference type="GO" id="GO:0004674">
    <property type="term" value="F:protein serine/threonine kinase activity"/>
    <property type="evidence" value="ECO:0007669"/>
    <property type="project" value="UniProtKB-KW"/>
</dbReference>
<dbReference type="Gene3D" id="1.10.510.10">
    <property type="entry name" value="Transferase(Phosphotransferase) domain 1"/>
    <property type="match status" value="1"/>
</dbReference>
<sequence length="434" mass="44911">MSDPWDGDLTGAVIDDRFVIGSLLGSGGMAEVYRAYDRETTSSVAVKIFSGPGLPDDELRLHREASMLASLECPGIIPVYASGTVRGRPYFVMREITGGTLRQRMREPLPPRFVARLGGQIAAVLDHVHGLGVVHRDIKPSNILLDDTEKQAYLADFGLALVAEVTRVTTSGVLVGTAGYLSPEQVRGTDVGPAADIYSLGLVLLECLTGRTEYPGGDAEAALARLARPPRIPVDLPTAWISLLSAMTATTPANRPTAAQCATSLDAAFEASRGLPALLPDAVVEAQDIPKPRRGKRLAITTAAAAAAAAAVAVAVANLGGTTTDSPAADTKAPNPQTRVVTVSPSTVTVVHTPGAPDNTFDAPTMSNVPGAPQQDAGNTPPGTPAGGSTSDETTTTEPPTGETTNDAPESKARGKPSELPRPTHAASQAAARR</sequence>
<dbReference type="STRING" id="200378.SAMN05216553_115160"/>
<feature type="region of interest" description="Disordered" evidence="8">
    <location>
        <begin position="324"/>
        <end position="434"/>
    </location>
</feature>
<dbReference type="SMART" id="SM00220">
    <property type="entry name" value="S_TKc"/>
    <property type="match status" value="1"/>
</dbReference>
<dbReference type="InterPro" id="IPR050660">
    <property type="entry name" value="NEK_Ser/Thr_kinase"/>
</dbReference>
<feature type="compositionally biased region" description="Basic and acidic residues" evidence="8">
    <location>
        <begin position="409"/>
        <end position="419"/>
    </location>
</feature>
<evidence type="ECO:0000256" key="7">
    <source>
        <dbReference type="PROSITE-ProRule" id="PRU10141"/>
    </source>
</evidence>
<comment type="similarity">
    <text evidence="1">Belongs to the protein kinase superfamily. NEK Ser/Thr protein kinase family. NIMA subfamily.</text>
</comment>
<dbReference type="PANTHER" id="PTHR43671">
    <property type="entry name" value="SERINE/THREONINE-PROTEIN KINASE NEK"/>
    <property type="match status" value="1"/>
</dbReference>
<dbReference type="EC" id="2.7.11.1" evidence="2"/>
<protein>
    <recommendedName>
        <fullName evidence="2">non-specific serine/threonine protein kinase</fullName>
        <ecNumber evidence="2">2.7.11.1</ecNumber>
    </recommendedName>
</protein>
<dbReference type="EMBL" id="FNCC01000015">
    <property type="protein sequence ID" value="SDH07586.1"/>
    <property type="molecule type" value="Genomic_DNA"/>
</dbReference>
<dbReference type="SUPFAM" id="SSF56112">
    <property type="entry name" value="Protein kinase-like (PK-like)"/>
    <property type="match status" value="1"/>
</dbReference>
<dbReference type="CDD" id="cd14014">
    <property type="entry name" value="STKc_PknB_like"/>
    <property type="match status" value="1"/>
</dbReference>
<evidence type="ECO:0000313" key="10">
    <source>
        <dbReference type="EMBL" id="SDH07586.1"/>
    </source>
</evidence>